<keyword evidence="5 7" id="KW-1133">Transmembrane helix</keyword>
<dbReference type="GO" id="GO:0015421">
    <property type="term" value="F:ABC-type oligopeptide transporter activity"/>
    <property type="evidence" value="ECO:0007669"/>
    <property type="project" value="TreeGrafter"/>
</dbReference>
<dbReference type="GO" id="GO:0016887">
    <property type="term" value="F:ATP hydrolysis activity"/>
    <property type="evidence" value="ECO:0007669"/>
    <property type="project" value="InterPro"/>
</dbReference>
<protein>
    <submittedName>
        <fullName evidence="10">ABC transporter</fullName>
    </submittedName>
</protein>
<evidence type="ECO:0000259" key="8">
    <source>
        <dbReference type="PROSITE" id="PS50893"/>
    </source>
</evidence>
<dbReference type="RefSeq" id="WP_087186742.1">
    <property type="nucleotide sequence ID" value="NZ_NFHO01000009.1"/>
</dbReference>
<evidence type="ECO:0000256" key="4">
    <source>
        <dbReference type="ARBA" id="ARBA00022840"/>
    </source>
</evidence>
<dbReference type="eggNOG" id="COG1132">
    <property type="taxonomic scope" value="Bacteria"/>
</dbReference>
<comment type="subcellular location">
    <subcellularLocation>
        <location evidence="1">Cell membrane</location>
        <topology evidence="1">Multi-pass membrane protein</topology>
    </subcellularLocation>
</comment>
<evidence type="ECO:0000256" key="5">
    <source>
        <dbReference type="ARBA" id="ARBA00022989"/>
    </source>
</evidence>
<dbReference type="PANTHER" id="PTHR43394">
    <property type="entry name" value="ATP-DEPENDENT PERMEASE MDL1, MITOCHONDRIAL"/>
    <property type="match status" value="1"/>
</dbReference>
<feature type="transmembrane region" description="Helical" evidence="7">
    <location>
        <begin position="148"/>
        <end position="168"/>
    </location>
</feature>
<evidence type="ECO:0000256" key="1">
    <source>
        <dbReference type="ARBA" id="ARBA00004651"/>
    </source>
</evidence>
<feature type="domain" description="ABC transporter" evidence="8">
    <location>
        <begin position="350"/>
        <end position="587"/>
    </location>
</feature>
<keyword evidence="3" id="KW-0547">Nucleotide-binding</keyword>
<dbReference type="InterPro" id="IPR017871">
    <property type="entry name" value="ABC_transporter-like_CS"/>
</dbReference>
<dbReference type="InterPro" id="IPR011527">
    <property type="entry name" value="ABC1_TM_dom"/>
</dbReference>
<dbReference type="InterPro" id="IPR003593">
    <property type="entry name" value="AAA+_ATPase"/>
</dbReference>
<dbReference type="CDD" id="cd07346">
    <property type="entry name" value="ABC_6TM_exporters"/>
    <property type="match status" value="1"/>
</dbReference>
<dbReference type="InterPro" id="IPR036640">
    <property type="entry name" value="ABC1_TM_sf"/>
</dbReference>
<keyword evidence="4" id="KW-0067">ATP-binding</keyword>
<dbReference type="Gene3D" id="1.20.1560.10">
    <property type="entry name" value="ABC transporter type 1, transmembrane domain"/>
    <property type="match status" value="1"/>
</dbReference>
<reference evidence="11" key="1">
    <citation type="submission" date="2017-04" db="EMBL/GenBank/DDBJ databases">
        <title>Function of individual gut microbiota members based on whole genome sequencing of pure cultures obtained from chicken caecum.</title>
        <authorList>
            <person name="Medvecky M."/>
            <person name="Cejkova D."/>
            <person name="Polansky O."/>
            <person name="Karasova D."/>
            <person name="Kubasova T."/>
            <person name="Cizek A."/>
            <person name="Rychlik I."/>
        </authorList>
    </citation>
    <scope>NUCLEOTIDE SEQUENCE [LARGE SCALE GENOMIC DNA]</scope>
    <source>
        <strain evidence="11">An70</strain>
    </source>
</reference>
<feature type="transmembrane region" description="Helical" evidence="7">
    <location>
        <begin position="258"/>
        <end position="276"/>
    </location>
</feature>
<dbReference type="SMART" id="SM00382">
    <property type="entry name" value="AAA"/>
    <property type="match status" value="1"/>
</dbReference>
<gene>
    <name evidence="10" type="ORF">B5G21_07980</name>
</gene>
<dbReference type="GO" id="GO:0005886">
    <property type="term" value="C:plasma membrane"/>
    <property type="evidence" value="ECO:0007669"/>
    <property type="project" value="UniProtKB-SubCell"/>
</dbReference>
<evidence type="ECO:0000259" key="9">
    <source>
        <dbReference type="PROSITE" id="PS50929"/>
    </source>
</evidence>
<dbReference type="FunFam" id="3.40.50.300:FF:000218">
    <property type="entry name" value="Multidrug ABC transporter ATP-binding protein"/>
    <property type="match status" value="1"/>
</dbReference>
<dbReference type="InterPro" id="IPR039421">
    <property type="entry name" value="Type_1_exporter"/>
</dbReference>
<evidence type="ECO:0000256" key="3">
    <source>
        <dbReference type="ARBA" id="ARBA00022741"/>
    </source>
</evidence>
<keyword evidence="6 7" id="KW-0472">Membrane</keyword>
<dbReference type="PROSITE" id="PS50893">
    <property type="entry name" value="ABC_TRANSPORTER_2"/>
    <property type="match status" value="1"/>
</dbReference>
<feature type="transmembrane region" description="Helical" evidence="7">
    <location>
        <begin position="174"/>
        <end position="192"/>
    </location>
</feature>
<comment type="caution">
    <text evidence="10">The sequence shown here is derived from an EMBL/GenBank/DDBJ whole genome shotgun (WGS) entry which is preliminary data.</text>
</comment>
<accession>A0A1Y3U6L7</accession>
<evidence type="ECO:0000313" key="11">
    <source>
        <dbReference type="Proteomes" id="UP000196560"/>
    </source>
</evidence>
<dbReference type="SUPFAM" id="SSF90123">
    <property type="entry name" value="ABC transporter transmembrane region"/>
    <property type="match status" value="1"/>
</dbReference>
<dbReference type="Pfam" id="PF00664">
    <property type="entry name" value="ABC_membrane"/>
    <property type="match status" value="1"/>
</dbReference>
<dbReference type="InterPro" id="IPR027417">
    <property type="entry name" value="P-loop_NTPase"/>
</dbReference>
<dbReference type="GO" id="GO:0090374">
    <property type="term" value="P:oligopeptide export from mitochondrion"/>
    <property type="evidence" value="ECO:0007669"/>
    <property type="project" value="TreeGrafter"/>
</dbReference>
<dbReference type="Gene3D" id="3.40.50.300">
    <property type="entry name" value="P-loop containing nucleotide triphosphate hydrolases"/>
    <property type="match status" value="1"/>
</dbReference>
<dbReference type="PANTHER" id="PTHR43394:SF7">
    <property type="entry name" value="ABC TRANSPORTER B FAMILY MEMBER 28"/>
    <property type="match status" value="1"/>
</dbReference>
<dbReference type="AlphaFoldDB" id="A0A1Y3U6L7"/>
<dbReference type="STRING" id="1118060.GCA_000311845_00557"/>
<dbReference type="Pfam" id="PF00005">
    <property type="entry name" value="ABC_tran"/>
    <property type="match status" value="1"/>
</dbReference>
<organism evidence="10 11">
    <name type="scientific">Enorma massiliensis</name>
    <dbReference type="NCBI Taxonomy" id="1472761"/>
    <lineage>
        <taxon>Bacteria</taxon>
        <taxon>Bacillati</taxon>
        <taxon>Actinomycetota</taxon>
        <taxon>Coriobacteriia</taxon>
        <taxon>Coriobacteriales</taxon>
        <taxon>Coriobacteriaceae</taxon>
        <taxon>Enorma</taxon>
    </lineage>
</organism>
<keyword evidence="11" id="KW-1185">Reference proteome</keyword>
<evidence type="ECO:0000313" key="10">
    <source>
        <dbReference type="EMBL" id="OUN42069.1"/>
    </source>
</evidence>
<dbReference type="SUPFAM" id="SSF52540">
    <property type="entry name" value="P-loop containing nucleoside triphosphate hydrolases"/>
    <property type="match status" value="1"/>
</dbReference>
<feature type="transmembrane region" description="Helical" evidence="7">
    <location>
        <begin position="69"/>
        <end position="87"/>
    </location>
</feature>
<evidence type="ECO:0000256" key="7">
    <source>
        <dbReference type="SAM" id="Phobius"/>
    </source>
</evidence>
<name>A0A1Y3U6L7_9ACTN</name>
<sequence>MSSRTSSVTRRTLHYFWGVTRIQLPMFVLDVAVTLGYVFFLTFASPLIVGQIVDMVGAGGVGPDEVLTAFGPYILALIGVNIAGQVCSKLQDYACAKLEIRAGYELGRLAFDTLSNQSMTFHTNRFGGSLVSSTQKFISAYSLLMDNFTYSALPTAATAVLTICMLAPLAPAYVVVLLVVLIAYVAIVFKLYRKILPINAAASAAQNRLSGELSDSITNILAVKTAGREAYEQSIFEQANQEVKAADSQRMRRTVKTGAVTSSLIVLMMGLVAVFIAGGNAWFGISAGTLVMMFTYTNSLTGRFNMLSQMFQQINRSFGEAHDLTVALDEPRLVADEPGAPELAVPEGVIDFSDIDFHYADASADDAVFRGFSLHIPAGQRVGLVGRSGSGKTTLTTLLLRLADLSGGSIRIDGQDIAHVSQVSLRQHIAYVPQEPLLFHRTVRENIAYGRPDASEEEIMQAAREANALEFIEKLPRGLDTQVGERGVKLSGGQRQRIAIARAILMDAPILVLDEATSALDSESEKLIQDALENLMRGRTSLVIAHRLSTVAALDRIVVIRDGEIVEDGRHADLVHAGGEYAQLWSRQSGAFLGSE</sequence>
<dbReference type="EMBL" id="NFHO01000009">
    <property type="protein sequence ID" value="OUN42069.1"/>
    <property type="molecule type" value="Genomic_DNA"/>
</dbReference>
<evidence type="ECO:0000256" key="2">
    <source>
        <dbReference type="ARBA" id="ARBA00022692"/>
    </source>
</evidence>
<proteinExistence type="predicted"/>
<feature type="transmembrane region" description="Helical" evidence="7">
    <location>
        <begin position="27"/>
        <end position="49"/>
    </location>
</feature>
<evidence type="ECO:0000256" key="6">
    <source>
        <dbReference type="ARBA" id="ARBA00023136"/>
    </source>
</evidence>
<feature type="domain" description="ABC transmembrane type-1" evidence="9">
    <location>
        <begin position="40"/>
        <end position="316"/>
    </location>
</feature>
<dbReference type="Proteomes" id="UP000196560">
    <property type="component" value="Unassembled WGS sequence"/>
</dbReference>
<dbReference type="PROSITE" id="PS00211">
    <property type="entry name" value="ABC_TRANSPORTER_1"/>
    <property type="match status" value="1"/>
</dbReference>
<keyword evidence="2 7" id="KW-0812">Transmembrane</keyword>
<dbReference type="GO" id="GO:0005524">
    <property type="term" value="F:ATP binding"/>
    <property type="evidence" value="ECO:0007669"/>
    <property type="project" value="UniProtKB-KW"/>
</dbReference>
<dbReference type="PROSITE" id="PS50929">
    <property type="entry name" value="ABC_TM1F"/>
    <property type="match status" value="1"/>
</dbReference>
<dbReference type="InterPro" id="IPR003439">
    <property type="entry name" value="ABC_transporter-like_ATP-bd"/>
</dbReference>